<keyword evidence="2" id="KW-1185">Reference proteome</keyword>
<dbReference type="EMBL" id="JAIPUX010001232">
    <property type="protein sequence ID" value="KAH0624907.1"/>
    <property type="molecule type" value="Genomic_DNA"/>
</dbReference>
<reference evidence="1 2" key="1">
    <citation type="journal article" date="2022" name="Gigascience">
        <title>A chromosome-level genome assembly and annotation of the desert horned lizard, Phrynosoma platyrhinos, provides insight into chromosomal rearrangements among reptiles.</title>
        <authorList>
            <person name="Koochekian N."/>
            <person name="Ascanio A."/>
            <person name="Farleigh K."/>
            <person name="Card D.C."/>
            <person name="Schield D.R."/>
            <person name="Castoe T.A."/>
            <person name="Jezkova T."/>
        </authorList>
    </citation>
    <scope>NUCLEOTIDE SEQUENCE [LARGE SCALE GENOMIC DNA]</scope>
    <source>
        <strain evidence="1">NK-2021</strain>
    </source>
</reference>
<evidence type="ECO:0000313" key="2">
    <source>
        <dbReference type="Proteomes" id="UP000826234"/>
    </source>
</evidence>
<gene>
    <name evidence="1" type="ORF">JD844_032808</name>
</gene>
<organism evidence="1 2">
    <name type="scientific">Phrynosoma platyrhinos</name>
    <name type="common">Desert horned lizard</name>
    <dbReference type="NCBI Taxonomy" id="52577"/>
    <lineage>
        <taxon>Eukaryota</taxon>
        <taxon>Metazoa</taxon>
        <taxon>Chordata</taxon>
        <taxon>Craniata</taxon>
        <taxon>Vertebrata</taxon>
        <taxon>Euteleostomi</taxon>
        <taxon>Lepidosauria</taxon>
        <taxon>Squamata</taxon>
        <taxon>Bifurcata</taxon>
        <taxon>Unidentata</taxon>
        <taxon>Episquamata</taxon>
        <taxon>Toxicofera</taxon>
        <taxon>Iguania</taxon>
        <taxon>Phrynosomatidae</taxon>
        <taxon>Phrynosomatinae</taxon>
        <taxon>Phrynosoma</taxon>
    </lineage>
</organism>
<comment type="caution">
    <text evidence="1">The sequence shown here is derived from an EMBL/GenBank/DDBJ whole genome shotgun (WGS) entry which is preliminary data.</text>
</comment>
<sequence>MRKTWQRRLILLKSALKVDEDVAVAVDDGTIDWHMRQNDDNDDLNSFSYVGEVTWAMPVEKQVAIAVYFLVHKGSYATIATIFDVGKSTVCKAIIRVIAMELVLLKKTVYLGNYRKV</sequence>
<evidence type="ECO:0008006" key="3">
    <source>
        <dbReference type="Google" id="ProtNLM"/>
    </source>
</evidence>
<accession>A0ABQ7T5P6</accession>
<proteinExistence type="predicted"/>
<name>A0ABQ7T5P6_PHRPL</name>
<protein>
    <recommendedName>
        <fullName evidence="3">Transposase Helix-turn-helix domain-containing protein</fullName>
    </recommendedName>
</protein>
<evidence type="ECO:0000313" key="1">
    <source>
        <dbReference type="EMBL" id="KAH0624907.1"/>
    </source>
</evidence>
<dbReference type="Proteomes" id="UP000826234">
    <property type="component" value="Unassembled WGS sequence"/>
</dbReference>